<feature type="region of interest" description="Disordered" evidence="1">
    <location>
        <begin position="31"/>
        <end position="69"/>
    </location>
</feature>
<proteinExistence type="predicted"/>
<evidence type="ECO:0000313" key="2">
    <source>
        <dbReference type="EMBL" id="KAG9347799.1"/>
    </source>
</evidence>
<comment type="caution">
    <text evidence="2">The sequence shown here is derived from an EMBL/GenBank/DDBJ whole genome shotgun (WGS) entry which is preliminary data.</text>
</comment>
<dbReference type="AlphaFoldDB" id="A0A8T2P687"/>
<name>A0A8T2P687_9TELE</name>
<reference evidence="2" key="1">
    <citation type="thesis" date="2021" institute="BYU ScholarsArchive" country="Provo, UT, USA">
        <title>Applications of and Algorithms for Genome Assembly and Genomic Analyses with an Emphasis on Marine Teleosts.</title>
        <authorList>
            <person name="Pickett B.D."/>
        </authorList>
    </citation>
    <scope>NUCLEOTIDE SEQUENCE</scope>
    <source>
        <strain evidence="2">HI-2016</strain>
    </source>
</reference>
<accession>A0A8T2P687</accession>
<gene>
    <name evidence="2" type="ORF">JZ751_003814</name>
</gene>
<sequence>MFMNDSVSITEMGTGQYGTAKGIATSDLITTVTPEKKAEEEKAEKEDEEKTKASELSEGSEPVPSTPVRHEMKEVQLGVLMNPVLSGEQSLREPSDQ</sequence>
<protein>
    <submittedName>
        <fullName evidence="2">Uncharacterized protein</fullName>
    </submittedName>
</protein>
<evidence type="ECO:0000313" key="3">
    <source>
        <dbReference type="Proteomes" id="UP000824540"/>
    </source>
</evidence>
<evidence type="ECO:0000256" key="1">
    <source>
        <dbReference type="SAM" id="MobiDB-lite"/>
    </source>
</evidence>
<dbReference type="EMBL" id="JAFBMS010000012">
    <property type="protein sequence ID" value="KAG9347799.1"/>
    <property type="molecule type" value="Genomic_DNA"/>
</dbReference>
<dbReference type="Proteomes" id="UP000824540">
    <property type="component" value="Unassembled WGS sequence"/>
</dbReference>
<feature type="compositionally biased region" description="Basic and acidic residues" evidence="1">
    <location>
        <begin position="34"/>
        <end position="55"/>
    </location>
</feature>
<keyword evidence="3" id="KW-1185">Reference proteome</keyword>
<organism evidence="2 3">
    <name type="scientific">Albula glossodonta</name>
    <name type="common">roundjaw bonefish</name>
    <dbReference type="NCBI Taxonomy" id="121402"/>
    <lineage>
        <taxon>Eukaryota</taxon>
        <taxon>Metazoa</taxon>
        <taxon>Chordata</taxon>
        <taxon>Craniata</taxon>
        <taxon>Vertebrata</taxon>
        <taxon>Euteleostomi</taxon>
        <taxon>Actinopterygii</taxon>
        <taxon>Neopterygii</taxon>
        <taxon>Teleostei</taxon>
        <taxon>Albuliformes</taxon>
        <taxon>Albulidae</taxon>
        <taxon>Albula</taxon>
    </lineage>
</organism>